<evidence type="ECO:0000313" key="1">
    <source>
        <dbReference type="EMBL" id="AUN97113.1"/>
    </source>
</evidence>
<dbReference type="PROSITE" id="PS00892">
    <property type="entry name" value="HIT_1"/>
    <property type="match status" value="1"/>
</dbReference>
<dbReference type="InterPro" id="IPR001310">
    <property type="entry name" value="Histidine_triad_HIT"/>
</dbReference>
<dbReference type="EMBL" id="CP025704">
    <property type="protein sequence ID" value="AUN97113.1"/>
    <property type="molecule type" value="Genomic_DNA"/>
</dbReference>
<dbReference type="KEGG" id="bsto:C0V70_03115"/>
<name>A0A2K9NNN6_BACTC</name>
<proteinExistence type="predicted"/>
<gene>
    <name evidence="1" type="ORF">C0V70_03115</name>
</gene>
<dbReference type="Proteomes" id="UP000235584">
    <property type="component" value="Chromosome"/>
</dbReference>
<accession>A0A2K9NNN6</accession>
<dbReference type="SUPFAM" id="SSF54197">
    <property type="entry name" value="HIT-like"/>
    <property type="match status" value="1"/>
</dbReference>
<reference evidence="1 2" key="1">
    <citation type="submission" date="2018-01" db="EMBL/GenBank/DDBJ databases">
        <title>Complete genome sequence of Bacteriovorax stolpii DSM12778.</title>
        <authorList>
            <person name="Tang B."/>
            <person name="Chang J."/>
        </authorList>
    </citation>
    <scope>NUCLEOTIDE SEQUENCE [LARGE SCALE GENOMIC DNA]</scope>
    <source>
        <strain evidence="1 2">DSM 12778</strain>
    </source>
</reference>
<organism evidence="1 2">
    <name type="scientific">Bacteriovorax stolpii</name>
    <name type="common">Bdellovibrio stolpii</name>
    <dbReference type="NCBI Taxonomy" id="960"/>
    <lineage>
        <taxon>Bacteria</taxon>
        <taxon>Pseudomonadati</taxon>
        <taxon>Bdellovibrionota</taxon>
        <taxon>Bacteriovoracia</taxon>
        <taxon>Bacteriovoracales</taxon>
        <taxon>Bacteriovoracaceae</taxon>
        <taxon>Bacteriovorax</taxon>
    </lineage>
</organism>
<dbReference type="PROSITE" id="PS51084">
    <property type="entry name" value="HIT_2"/>
    <property type="match status" value="1"/>
</dbReference>
<dbReference type="RefSeq" id="WP_102242408.1">
    <property type="nucleotide sequence ID" value="NZ_CP025704.1"/>
</dbReference>
<evidence type="ECO:0000313" key="2">
    <source>
        <dbReference type="Proteomes" id="UP000235584"/>
    </source>
</evidence>
<sequence>MSADCLFCKILKGEIPSTKIYEKGNVMGFVDIFPQAKIHLLFVHKNHTPDINHMSADPQTIGEVYQGIAEYTKAQGLDQGGFRVVTNLGKDAGQTVFHTHFHVLSGEKLGRFGS</sequence>
<dbReference type="PANTHER" id="PTHR23089">
    <property type="entry name" value="HISTIDINE TRIAD HIT PROTEIN"/>
    <property type="match status" value="1"/>
</dbReference>
<protein>
    <submittedName>
        <fullName evidence="1">Histidine triad nucleotide-binding protein</fullName>
    </submittedName>
</protein>
<dbReference type="PRINTS" id="PR00332">
    <property type="entry name" value="HISTRIAD"/>
</dbReference>
<dbReference type="GO" id="GO:0003824">
    <property type="term" value="F:catalytic activity"/>
    <property type="evidence" value="ECO:0007669"/>
    <property type="project" value="InterPro"/>
</dbReference>
<dbReference type="Gene3D" id="3.30.428.10">
    <property type="entry name" value="HIT-like"/>
    <property type="match status" value="1"/>
</dbReference>
<dbReference type="InterPro" id="IPR019808">
    <property type="entry name" value="Histidine_triad_CS"/>
</dbReference>
<dbReference type="AlphaFoldDB" id="A0A2K9NNN6"/>
<dbReference type="InterPro" id="IPR011146">
    <property type="entry name" value="HIT-like"/>
</dbReference>
<dbReference type="InterPro" id="IPR036265">
    <property type="entry name" value="HIT-like_sf"/>
</dbReference>
<keyword evidence="2" id="KW-1185">Reference proteome</keyword>
<dbReference type="Pfam" id="PF01230">
    <property type="entry name" value="HIT"/>
    <property type="match status" value="1"/>
</dbReference>